<dbReference type="SUPFAM" id="SSF53474">
    <property type="entry name" value="alpha/beta-Hydrolases"/>
    <property type="match status" value="1"/>
</dbReference>
<dbReference type="InterPro" id="IPR029058">
    <property type="entry name" value="AB_hydrolase_fold"/>
</dbReference>
<feature type="domain" description="AB hydrolase-1" evidence="2">
    <location>
        <begin position="44"/>
        <end position="258"/>
    </location>
</feature>
<dbReference type="EMBL" id="CP035491">
    <property type="protein sequence ID" value="QAY73728.1"/>
    <property type="molecule type" value="Genomic_DNA"/>
</dbReference>
<sequence length="273" mass="28685">MPRDEPRARGTHDTSAISDVDPSTQRKDILMNNAHSTTGAKPTVVLVHGAFADGSGWDDVIGELQQDGFPVLALANPLRGLASDTAYLRSILDTLTGPLVLVGHSYGGAVITNAATDNANVTALVFIAAFVPDEGEPLGKFADPVAYPGALLSPEALVVRPYPGGLEASIDPDRFAAIFAADLPAQLTTKMAVRQRPVALSVFEEPSGAPAWRTVPSWYQVSSRDKAISPVAERFFAERAGSHTVEIDASHAGFVSHAYTTARLIKEAASAGG</sequence>
<protein>
    <submittedName>
        <fullName evidence="3">Alpha/beta hydrolase</fullName>
    </submittedName>
</protein>
<gene>
    <name evidence="3" type="ORF">ET445_10605</name>
</gene>
<proteinExistence type="predicted"/>
<evidence type="ECO:0000313" key="4">
    <source>
        <dbReference type="Proteomes" id="UP000291259"/>
    </source>
</evidence>
<dbReference type="AlphaFoldDB" id="A0A4P6FT28"/>
<dbReference type="PANTHER" id="PTHR37017:SF11">
    <property type="entry name" value="ESTERASE_LIPASE_THIOESTERASE DOMAIN-CONTAINING PROTEIN"/>
    <property type="match status" value="1"/>
</dbReference>
<feature type="region of interest" description="Disordered" evidence="1">
    <location>
        <begin position="1"/>
        <end position="25"/>
    </location>
</feature>
<keyword evidence="3" id="KW-0378">Hydrolase</keyword>
<dbReference type="Pfam" id="PF12697">
    <property type="entry name" value="Abhydrolase_6"/>
    <property type="match status" value="1"/>
</dbReference>
<dbReference type="PANTHER" id="PTHR37017">
    <property type="entry name" value="AB HYDROLASE-1 DOMAIN-CONTAINING PROTEIN-RELATED"/>
    <property type="match status" value="1"/>
</dbReference>
<dbReference type="KEGG" id="agf:ET445_10605"/>
<dbReference type="GO" id="GO:0016787">
    <property type="term" value="F:hydrolase activity"/>
    <property type="evidence" value="ECO:0007669"/>
    <property type="project" value="UniProtKB-KW"/>
</dbReference>
<dbReference type="OrthoDB" id="9814966at2"/>
<accession>A0A4P6FT28</accession>
<name>A0A4P6FT28_9MICO</name>
<keyword evidence="4" id="KW-1185">Reference proteome</keyword>
<dbReference type="Gene3D" id="3.40.50.1820">
    <property type="entry name" value="alpha/beta hydrolase"/>
    <property type="match status" value="1"/>
</dbReference>
<reference evidence="3 4" key="1">
    <citation type="submission" date="2019-01" db="EMBL/GenBank/DDBJ databases">
        <title>Genome sequencing of strain FW100M-8.</title>
        <authorList>
            <person name="Heo J."/>
            <person name="Kim S.-J."/>
            <person name="Kim J.-S."/>
            <person name="Hong S.-B."/>
            <person name="Kwon S.-W."/>
        </authorList>
    </citation>
    <scope>NUCLEOTIDE SEQUENCE [LARGE SCALE GENOMIC DNA]</scope>
    <source>
        <strain evidence="3 4">FW100M-8</strain>
    </source>
</reference>
<dbReference type="InterPro" id="IPR052897">
    <property type="entry name" value="Sec-Metab_Biosynth_Hydrolase"/>
</dbReference>
<dbReference type="Proteomes" id="UP000291259">
    <property type="component" value="Chromosome"/>
</dbReference>
<dbReference type="InterPro" id="IPR000073">
    <property type="entry name" value="AB_hydrolase_1"/>
</dbReference>
<organism evidence="3 4">
    <name type="scientific">Agromyces protaetiae</name>
    <dbReference type="NCBI Taxonomy" id="2509455"/>
    <lineage>
        <taxon>Bacteria</taxon>
        <taxon>Bacillati</taxon>
        <taxon>Actinomycetota</taxon>
        <taxon>Actinomycetes</taxon>
        <taxon>Micrococcales</taxon>
        <taxon>Microbacteriaceae</taxon>
        <taxon>Agromyces</taxon>
    </lineage>
</organism>
<evidence type="ECO:0000259" key="2">
    <source>
        <dbReference type="Pfam" id="PF12697"/>
    </source>
</evidence>
<feature type="compositionally biased region" description="Basic and acidic residues" evidence="1">
    <location>
        <begin position="1"/>
        <end position="12"/>
    </location>
</feature>
<evidence type="ECO:0000313" key="3">
    <source>
        <dbReference type="EMBL" id="QAY73728.1"/>
    </source>
</evidence>
<evidence type="ECO:0000256" key="1">
    <source>
        <dbReference type="SAM" id="MobiDB-lite"/>
    </source>
</evidence>
<feature type="compositionally biased region" description="Polar residues" evidence="1">
    <location>
        <begin position="13"/>
        <end position="23"/>
    </location>
</feature>